<evidence type="ECO:0000313" key="2">
    <source>
        <dbReference type="Proteomes" id="UP000053911"/>
    </source>
</evidence>
<dbReference type="SUPFAM" id="SSF55681">
    <property type="entry name" value="Class II aaRS and biotin synthetases"/>
    <property type="match status" value="1"/>
</dbReference>
<evidence type="ECO:0000313" key="1">
    <source>
        <dbReference type="EMBL" id="KUK16890.1"/>
    </source>
</evidence>
<dbReference type="InterPro" id="IPR007162">
    <property type="entry name" value="DUF366"/>
</dbReference>
<dbReference type="InterPro" id="IPR045864">
    <property type="entry name" value="aa-tRNA-synth_II/BPL/LPL"/>
</dbReference>
<protein>
    <recommendedName>
        <fullName evidence="3">DUF366 domain-containing protein</fullName>
    </recommendedName>
</protein>
<comment type="caution">
    <text evidence="1">The sequence shown here is derived from an EMBL/GenBank/DDBJ whole genome shotgun (WGS) entry which is preliminary data.</text>
</comment>
<sequence>MKLLVVKDKRIDYDGSAIKSHWAYRNFGVLGNSIVIFRGRCDIKIEEMIDIEDLRQQKEIKSEDMIHYIIEIFEVPNVFLASVLQKLFIAKLGEILGEYDIKTSRYGDDIYVGDKKLSISIATVSPVSIKIHIGVNVEAKGVPMGVNAIGLKELGIFDIDQFMELSGKLLVEEFLKAKKDSLKVRWVE</sequence>
<dbReference type="EMBL" id="LGFD01000051">
    <property type="protein sequence ID" value="KUK16890.1"/>
    <property type="molecule type" value="Genomic_DNA"/>
</dbReference>
<dbReference type="Pfam" id="PF04017">
    <property type="entry name" value="DUF366"/>
    <property type="match status" value="1"/>
</dbReference>
<name>A0A101EL31_9EURY</name>
<dbReference type="PATRIC" id="fig|172049.5.peg.1963"/>
<dbReference type="PIRSF" id="PIRSF006503">
    <property type="entry name" value="UCP006503"/>
    <property type="match status" value="1"/>
</dbReference>
<organism evidence="1 2">
    <name type="scientific">Thermococcus sibiricus</name>
    <dbReference type="NCBI Taxonomy" id="172049"/>
    <lineage>
        <taxon>Archaea</taxon>
        <taxon>Methanobacteriati</taxon>
        <taxon>Methanobacteriota</taxon>
        <taxon>Thermococci</taxon>
        <taxon>Thermococcales</taxon>
        <taxon>Thermococcaceae</taxon>
        <taxon>Thermococcus</taxon>
    </lineage>
</organism>
<accession>A0A101EL31</accession>
<dbReference type="GeneID" id="8095087"/>
<dbReference type="RefSeq" id="WP_048160117.1">
    <property type="nucleotide sequence ID" value="NZ_LGFD01000051.1"/>
</dbReference>
<dbReference type="Gene3D" id="3.30.930.10">
    <property type="entry name" value="Bira Bifunctional Protein, Domain 2"/>
    <property type="match status" value="1"/>
</dbReference>
<evidence type="ECO:0008006" key="3">
    <source>
        <dbReference type="Google" id="ProtNLM"/>
    </source>
</evidence>
<reference evidence="2" key="1">
    <citation type="journal article" date="2015" name="MBio">
        <title>Genome-Resolved Metagenomic Analysis Reveals Roles for Candidate Phyla and Other Microbial Community Members in Biogeochemical Transformations in Oil Reservoirs.</title>
        <authorList>
            <person name="Hu P."/>
            <person name="Tom L."/>
            <person name="Singh A."/>
            <person name="Thomas B.C."/>
            <person name="Baker B.J."/>
            <person name="Piceno Y.M."/>
            <person name="Andersen G.L."/>
            <person name="Banfield J.F."/>
        </authorList>
    </citation>
    <scope>NUCLEOTIDE SEQUENCE [LARGE SCALE GENOMIC DNA]</scope>
</reference>
<dbReference type="AlphaFoldDB" id="A0A101EL31"/>
<gene>
    <name evidence="1" type="ORF">XD54_1824</name>
</gene>
<proteinExistence type="predicted"/>
<dbReference type="Proteomes" id="UP000053911">
    <property type="component" value="Unassembled WGS sequence"/>
</dbReference>